<comment type="caution">
    <text evidence="1">The sequence shown here is derived from an EMBL/GenBank/DDBJ whole genome shotgun (WGS) entry which is preliminary data.</text>
</comment>
<gene>
    <name evidence="1" type="ORF">GCM10023214_62540</name>
</gene>
<evidence type="ECO:0000313" key="2">
    <source>
        <dbReference type="Proteomes" id="UP001500192"/>
    </source>
</evidence>
<evidence type="ECO:0000313" key="1">
    <source>
        <dbReference type="EMBL" id="GAA4661759.1"/>
    </source>
</evidence>
<name>A0ABP8VF62_9PSEU</name>
<dbReference type="RefSeq" id="WP_346055846.1">
    <property type="nucleotide sequence ID" value="NZ_BAABIB010000123.1"/>
</dbReference>
<dbReference type="EMBL" id="BAABIB010000123">
    <property type="protein sequence ID" value="GAA4661759.1"/>
    <property type="molecule type" value="Genomic_DNA"/>
</dbReference>
<protein>
    <submittedName>
        <fullName evidence="1">Uncharacterized protein</fullName>
    </submittedName>
</protein>
<organism evidence="1 2">
    <name type="scientific">Amycolatopsis dongchuanensis</name>
    <dbReference type="NCBI Taxonomy" id="1070866"/>
    <lineage>
        <taxon>Bacteria</taxon>
        <taxon>Bacillati</taxon>
        <taxon>Actinomycetota</taxon>
        <taxon>Actinomycetes</taxon>
        <taxon>Pseudonocardiales</taxon>
        <taxon>Pseudonocardiaceae</taxon>
        <taxon>Amycolatopsis</taxon>
    </lineage>
</organism>
<accession>A0ABP8VF62</accession>
<dbReference type="Proteomes" id="UP001500192">
    <property type="component" value="Unassembled WGS sequence"/>
</dbReference>
<keyword evidence="2" id="KW-1185">Reference proteome</keyword>
<sequence>MSGLDQLSDGDGVRRCGAAVARHLHAAGLQLHRARDLLSREVSRVSPEIDEQVVATLQTLDAAIQDTQRAMLTFLSRAEQPVPGHARARVGTDIGTIS</sequence>
<reference evidence="2" key="1">
    <citation type="journal article" date="2019" name="Int. J. Syst. Evol. Microbiol.">
        <title>The Global Catalogue of Microorganisms (GCM) 10K type strain sequencing project: providing services to taxonomists for standard genome sequencing and annotation.</title>
        <authorList>
            <consortium name="The Broad Institute Genomics Platform"/>
            <consortium name="The Broad Institute Genome Sequencing Center for Infectious Disease"/>
            <person name="Wu L."/>
            <person name="Ma J."/>
        </authorList>
    </citation>
    <scope>NUCLEOTIDE SEQUENCE [LARGE SCALE GENOMIC DNA]</scope>
    <source>
        <strain evidence="2">JCM 18054</strain>
    </source>
</reference>
<proteinExistence type="predicted"/>